<accession>V6LU59</accession>
<sequence length="105" mass="11955">MKQTNIFQGCTLQCDVNIFQLNKSITISLVNINNELTDIVIQQPIDDCEPINLLGSSNTLKNISKWLSEIIQKQVCIISSVLIEFDGKTEIELLKHLHETIKQMQ</sequence>
<reference evidence="2" key="2">
    <citation type="submission" date="2020-12" db="EMBL/GenBank/DDBJ databases">
        <title>New Spironucleus salmonicida genome in near-complete chromosomes.</title>
        <authorList>
            <person name="Xu F."/>
            <person name="Kurt Z."/>
            <person name="Jimenez-Gonzalez A."/>
            <person name="Astvaldsson A."/>
            <person name="Andersson J.O."/>
            <person name="Svard S.G."/>
        </authorList>
    </citation>
    <scope>NUCLEOTIDE SEQUENCE</scope>
    <source>
        <strain evidence="2">ATCC 50377</strain>
    </source>
</reference>
<keyword evidence="3" id="KW-1185">Reference proteome</keyword>
<gene>
    <name evidence="1" type="ORF">SS50377_12737</name>
    <name evidence="2" type="ORF">SS50377_23355</name>
</gene>
<evidence type="ECO:0008006" key="4">
    <source>
        <dbReference type="Google" id="ProtNLM"/>
    </source>
</evidence>
<dbReference type="Proteomes" id="UP000018208">
    <property type="component" value="Unassembled WGS sequence"/>
</dbReference>
<evidence type="ECO:0000313" key="1">
    <source>
        <dbReference type="EMBL" id="EST47226.1"/>
    </source>
</evidence>
<dbReference type="VEuPathDB" id="GiardiaDB:SS50377_23355"/>
<dbReference type="EMBL" id="AUWU02000003">
    <property type="protein sequence ID" value="KAH0575715.1"/>
    <property type="molecule type" value="Genomic_DNA"/>
</dbReference>
<evidence type="ECO:0000313" key="2">
    <source>
        <dbReference type="EMBL" id="KAH0575715.1"/>
    </source>
</evidence>
<organism evidence="1">
    <name type="scientific">Spironucleus salmonicida</name>
    <dbReference type="NCBI Taxonomy" id="348837"/>
    <lineage>
        <taxon>Eukaryota</taxon>
        <taxon>Metamonada</taxon>
        <taxon>Diplomonadida</taxon>
        <taxon>Hexamitidae</taxon>
        <taxon>Hexamitinae</taxon>
        <taxon>Spironucleus</taxon>
    </lineage>
</organism>
<name>V6LU59_9EUKA</name>
<protein>
    <recommendedName>
        <fullName evidence="4">Proteasome assembly chaperone 3</fullName>
    </recommendedName>
</protein>
<proteinExistence type="predicted"/>
<dbReference type="EMBL" id="KI546046">
    <property type="protein sequence ID" value="EST47226.1"/>
    <property type="molecule type" value="Genomic_DNA"/>
</dbReference>
<reference evidence="1 2" key="1">
    <citation type="journal article" date="2014" name="PLoS Genet.">
        <title>The Genome of Spironucleus salmonicida Highlights a Fish Pathogen Adapted to Fluctuating Environments.</title>
        <authorList>
            <person name="Xu F."/>
            <person name="Jerlstrom-Hultqvist J."/>
            <person name="Einarsson E."/>
            <person name="Astvaldsson A."/>
            <person name="Svard S.G."/>
            <person name="Andersson J.O."/>
        </authorList>
    </citation>
    <scope>NUCLEOTIDE SEQUENCE</scope>
    <source>
        <strain evidence="2">ATCC 50377</strain>
    </source>
</reference>
<evidence type="ECO:0000313" key="3">
    <source>
        <dbReference type="Proteomes" id="UP000018208"/>
    </source>
</evidence>
<dbReference type="AlphaFoldDB" id="V6LU59"/>